<dbReference type="FunFam" id="3.40.50.10580:FF:000001">
    <property type="entry name" value="V-type proton ATPase subunit F"/>
    <property type="match status" value="1"/>
</dbReference>
<dbReference type="PIRSF" id="PIRSF015945">
    <property type="entry name" value="ATPase_V1_F_euk"/>
    <property type="match status" value="1"/>
</dbReference>
<dbReference type="EMBL" id="LUCH01002951">
    <property type="protein sequence ID" value="KAF5400737.1"/>
    <property type="molecule type" value="Genomic_DNA"/>
</dbReference>
<dbReference type="Proteomes" id="UP000748531">
    <property type="component" value="Unassembled WGS sequence"/>
</dbReference>
<protein>
    <recommendedName>
        <fullName evidence="5">V-type proton ATPase subunit F</fullName>
    </recommendedName>
</protein>
<evidence type="ECO:0000256" key="3">
    <source>
        <dbReference type="ARBA" id="ARBA00022781"/>
    </source>
</evidence>
<gene>
    <name evidence="6" type="ORF">PHET_05805</name>
</gene>
<evidence type="ECO:0000256" key="2">
    <source>
        <dbReference type="ARBA" id="ARBA00022448"/>
    </source>
</evidence>
<keyword evidence="3 5" id="KW-0375">Hydrogen ion transport</keyword>
<sequence>MALSAARGKLLAVIGDEDTCTGFLLGGIGELDKNRRPNYFTVDKETSLSSIEEAFKSFVSRDDIAIILIVQNIAEMIRHLIDSHASVLPAILEIPSKDFPYDASKDTILKRAKGLFSAEDFR</sequence>
<dbReference type="Pfam" id="PF01990">
    <property type="entry name" value="ATP-synt_F"/>
    <property type="match status" value="1"/>
</dbReference>
<dbReference type="PANTHER" id="PTHR13861:SF2">
    <property type="entry name" value="V-TYPE PROTON ATPASE SUBUNIT F"/>
    <property type="match status" value="1"/>
</dbReference>
<evidence type="ECO:0000313" key="7">
    <source>
        <dbReference type="Proteomes" id="UP000748531"/>
    </source>
</evidence>
<dbReference type="AlphaFoldDB" id="A0A8J4TER2"/>
<dbReference type="InterPro" id="IPR005772">
    <property type="entry name" value="ATPase_V1-cplx_fsu_euk"/>
</dbReference>
<comment type="caution">
    <text evidence="6">The sequence shown here is derived from an EMBL/GenBank/DDBJ whole genome shotgun (WGS) entry which is preliminary data.</text>
</comment>
<evidence type="ECO:0000256" key="4">
    <source>
        <dbReference type="ARBA" id="ARBA00023065"/>
    </source>
</evidence>
<evidence type="ECO:0000256" key="5">
    <source>
        <dbReference type="PIRNR" id="PIRNR015945"/>
    </source>
</evidence>
<dbReference type="Gene3D" id="3.40.50.10580">
    <property type="entry name" value="ATPase, V1 complex, subunit F"/>
    <property type="match status" value="1"/>
</dbReference>
<keyword evidence="2 5" id="KW-0813">Transport</keyword>
<accession>A0A8J4TER2</accession>
<proteinExistence type="inferred from homology"/>
<keyword evidence="7" id="KW-1185">Reference proteome</keyword>
<dbReference type="InterPro" id="IPR036906">
    <property type="entry name" value="ATPase_V1_fsu_sf"/>
</dbReference>
<dbReference type="SUPFAM" id="SSF159468">
    <property type="entry name" value="AtpF-like"/>
    <property type="match status" value="1"/>
</dbReference>
<keyword evidence="4 5" id="KW-0406">Ion transport</keyword>
<evidence type="ECO:0000256" key="1">
    <source>
        <dbReference type="ARBA" id="ARBA00010148"/>
    </source>
</evidence>
<name>A0A8J4TER2_9TREM</name>
<comment type="function">
    <text evidence="5">Subunit of the V1 complex of vacuolar(H+)-ATPase (V-ATPase), a multisubunit enzyme composed of a peripheral complex (V1) that hydrolyzes ATP and a membrane integral complex (V0) that translocates protons. V-ATPase is responsible for acidifying and maintaining the pH of intracellular compartments.</text>
</comment>
<dbReference type="GO" id="GO:0046961">
    <property type="term" value="F:proton-transporting ATPase activity, rotational mechanism"/>
    <property type="evidence" value="ECO:0007669"/>
    <property type="project" value="InterPro"/>
</dbReference>
<comment type="similarity">
    <text evidence="1 5">Belongs to the V-ATPase F subunit family.</text>
</comment>
<organism evidence="6 7">
    <name type="scientific">Paragonimus heterotremus</name>
    <dbReference type="NCBI Taxonomy" id="100268"/>
    <lineage>
        <taxon>Eukaryota</taxon>
        <taxon>Metazoa</taxon>
        <taxon>Spiralia</taxon>
        <taxon>Lophotrochozoa</taxon>
        <taxon>Platyhelminthes</taxon>
        <taxon>Trematoda</taxon>
        <taxon>Digenea</taxon>
        <taxon>Plagiorchiida</taxon>
        <taxon>Troglotremata</taxon>
        <taxon>Troglotrematidae</taxon>
        <taxon>Paragonimus</taxon>
    </lineage>
</organism>
<comment type="subunit">
    <text evidence="5">V-ATPase is a heteromultimeric enzyme made up of two complexes: the ATP-hydrolytic V1 complex and the proton translocation V0 complex.</text>
</comment>
<dbReference type="PANTHER" id="PTHR13861">
    <property type="entry name" value="VACUOLAR ATP SYNTHASE SUBUNIT F"/>
    <property type="match status" value="1"/>
</dbReference>
<dbReference type="GO" id="GO:0033180">
    <property type="term" value="C:proton-transporting V-type ATPase, V1 domain"/>
    <property type="evidence" value="ECO:0007669"/>
    <property type="project" value="InterPro"/>
</dbReference>
<dbReference type="NCBIfam" id="TIGR01101">
    <property type="entry name" value="V_ATP_synt_F"/>
    <property type="match status" value="1"/>
</dbReference>
<evidence type="ECO:0000313" key="6">
    <source>
        <dbReference type="EMBL" id="KAF5400737.1"/>
    </source>
</evidence>
<reference evidence="6" key="1">
    <citation type="submission" date="2019-05" db="EMBL/GenBank/DDBJ databases">
        <title>Annotation for the trematode Paragonimus heterotremus.</title>
        <authorList>
            <person name="Choi Y.-J."/>
        </authorList>
    </citation>
    <scope>NUCLEOTIDE SEQUENCE</scope>
    <source>
        <strain evidence="6">LC</strain>
    </source>
</reference>
<dbReference type="OrthoDB" id="10261947at2759"/>
<dbReference type="InterPro" id="IPR008218">
    <property type="entry name" value="ATPase_V1-cplx_f_g_su"/>
</dbReference>